<evidence type="ECO:0000313" key="1">
    <source>
        <dbReference type="EMBL" id="KAI7727416.1"/>
    </source>
</evidence>
<proteinExistence type="predicted"/>
<evidence type="ECO:0000313" key="2">
    <source>
        <dbReference type="Proteomes" id="UP001206925"/>
    </source>
</evidence>
<reference evidence="1" key="1">
    <citation type="submission" date="2022-06" db="EMBL/GenBank/DDBJ databases">
        <title>Uncovering the hologenomic basis of an extraordinary plant invasion.</title>
        <authorList>
            <person name="Bieker V.C."/>
            <person name="Martin M.D."/>
            <person name="Gilbert T."/>
            <person name="Hodgins K."/>
            <person name="Battlay P."/>
            <person name="Petersen B."/>
            <person name="Wilson J."/>
        </authorList>
    </citation>
    <scope>NUCLEOTIDE SEQUENCE</scope>
    <source>
        <strain evidence="1">AA19_3_7</strain>
        <tissue evidence="1">Leaf</tissue>
    </source>
</reference>
<feature type="non-terminal residue" evidence="1">
    <location>
        <position position="1"/>
    </location>
</feature>
<name>A0AAD5BS35_AMBAR</name>
<organism evidence="1 2">
    <name type="scientific">Ambrosia artemisiifolia</name>
    <name type="common">Common ragweed</name>
    <dbReference type="NCBI Taxonomy" id="4212"/>
    <lineage>
        <taxon>Eukaryota</taxon>
        <taxon>Viridiplantae</taxon>
        <taxon>Streptophyta</taxon>
        <taxon>Embryophyta</taxon>
        <taxon>Tracheophyta</taxon>
        <taxon>Spermatophyta</taxon>
        <taxon>Magnoliopsida</taxon>
        <taxon>eudicotyledons</taxon>
        <taxon>Gunneridae</taxon>
        <taxon>Pentapetalae</taxon>
        <taxon>asterids</taxon>
        <taxon>campanulids</taxon>
        <taxon>Asterales</taxon>
        <taxon>Asteraceae</taxon>
        <taxon>Asteroideae</taxon>
        <taxon>Heliantheae alliance</taxon>
        <taxon>Heliantheae</taxon>
        <taxon>Ambrosia</taxon>
    </lineage>
</organism>
<dbReference type="EMBL" id="JAMZMK010011384">
    <property type="protein sequence ID" value="KAI7727416.1"/>
    <property type="molecule type" value="Genomic_DNA"/>
</dbReference>
<sequence>VIVNGCGNGPGERRDNCVLISNVLEREVRLAIDVVKVEGAIGSKAKGCNRQGSGTTLCSKCMLTAGFTVMCLLVYSLDYYIYAGLLHICI</sequence>
<dbReference type="AlphaFoldDB" id="A0AAD5BS35"/>
<keyword evidence="2" id="KW-1185">Reference proteome</keyword>
<protein>
    <submittedName>
        <fullName evidence="1">Uncharacterized protein</fullName>
    </submittedName>
</protein>
<dbReference type="Proteomes" id="UP001206925">
    <property type="component" value="Unassembled WGS sequence"/>
</dbReference>
<comment type="caution">
    <text evidence="1">The sequence shown here is derived from an EMBL/GenBank/DDBJ whole genome shotgun (WGS) entry which is preliminary data.</text>
</comment>
<gene>
    <name evidence="1" type="ORF">M8C21_020421</name>
</gene>
<accession>A0AAD5BS35</accession>